<keyword evidence="2" id="KW-0808">Transferase</keyword>
<accession>A0A1I5A5I7</accession>
<dbReference type="InterPro" id="IPR029044">
    <property type="entry name" value="Nucleotide-diphossugar_trans"/>
</dbReference>
<dbReference type="SUPFAM" id="SSF53448">
    <property type="entry name" value="Nucleotide-diphospho-sugar transferases"/>
    <property type="match status" value="1"/>
</dbReference>
<evidence type="ECO:0000313" key="3">
    <source>
        <dbReference type="Proteomes" id="UP000181899"/>
    </source>
</evidence>
<protein>
    <submittedName>
        <fullName evidence="2">Glycosyl transferase family 2</fullName>
    </submittedName>
</protein>
<dbReference type="PANTHER" id="PTHR22916">
    <property type="entry name" value="GLYCOSYLTRANSFERASE"/>
    <property type="match status" value="1"/>
</dbReference>
<name>A0A1I5A5I7_9CLOT</name>
<dbReference type="Gene3D" id="3.90.550.10">
    <property type="entry name" value="Spore Coat Polysaccharide Biosynthesis Protein SpsA, Chain A"/>
    <property type="match status" value="1"/>
</dbReference>
<gene>
    <name evidence="2" type="ORF">SAMN04488695_102327</name>
</gene>
<organism evidence="2 3">
    <name type="scientific">Proteiniclasticum ruminis</name>
    <dbReference type="NCBI Taxonomy" id="398199"/>
    <lineage>
        <taxon>Bacteria</taxon>
        <taxon>Bacillati</taxon>
        <taxon>Bacillota</taxon>
        <taxon>Clostridia</taxon>
        <taxon>Eubacteriales</taxon>
        <taxon>Clostridiaceae</taxon>
        <taxon>Proteiniclasticum</taxon>
    </lineage>
</organism>
<reference evidence="2 3" key="1">
    <citation type="submission" date="2016-10" db="EMBL/GenBank/DDBJ databases">
        <authorList>
            <person name="de Groot N.N."/>
        </authorList>
    </citation>
    <scope>NUCLEOTIDE SEQUENCE [LARGE SCALE GENOMIC DNA]</scope>
    <source>
        <strain evidence="2 3">ML2</strain>
    </source>
</reference>
<sequence>MYPLVSIITPAYKAEKYIMDCIRSVQNQTYENWEMIIVNDKSPDSTEELIKEAAEMDGRIRLISLSQNQGVVNARNTAIQAAEGQYIAFLDSDDVWFPEKLKKQIVSMEENKWPISYTSYDLMDDQGEALHKTVNAPASTTYKELLKGSNIGCLTVVVNKAVVGEFLMPKIHHEDYATWLMLLKRGFVAYGIPESLACYRKATGSLSGNKKKAAQWQWKVLREHEGLSLLKSSYYFLHYTINGIKKSL</sequence>
<dbReference type="EMBL" id="FOVK01000002">
    <property type="protein sequence ID" value="SFN57580.1"/>
    <property type="molecule type" value="Genomic_DNA"/>
</dbReference>
<dbReference type="GO" id="GO:0016758">
    <property type="term" value="F:hexosyltransferase activity"/>
    <property type="evidence" value="ECO:0007669"/>
    <property type="project" value="UniProtKB-ARBA"/>
</dbReference>
<keyword evidence="3" id="KW-1185">Reference proteome</keyword>
<dbReference type="Pfam" id="PF00535">
    <property type="entry name" value="Glycos_transf_2"/>
    <property type="match status" value="1"/>
</dbReference>
<dbReference type="PANTHER" id="PTHR22916:SF3">
    <property type="entry name" value="UDP-GLCNAC:BETAGAL BETA-1,3-N-ACETYLGLUCOSAMINYLTRANSFERASE-LIKE PROTEIN 1"/>
    <property type="match status" value="1"/>
</dbReference>
<dbReference type="CDD" id="cd00761">
    <property type="entry name" value="Glyco_tranf_GTA_type"/>
    <property type="match status" value="1"/>
</dbReference>
<dbReference type="Proteomes" id="UP000181899">
    <property type="component" value="Unassembled WGS sequence"/>
</dbReference>
<dbReference type="FunFam" id="3.90.550.10:FF:000130">
    <property type="entry name" value="Family 2 glycosyl transferase"/>
    <property type="match status" value="1"/>
</dbReference>
<dbReference type="RefSeq" id="WP_074911423.1">
    <property type="nucleotide sequence ID" value="NZ_FOVK01000002.1"/>
</dbReference>
<proteinExistence type="predicted"/>
<dbReference type="AlphaFoldDB" id="A0A1I5A5I7"/>
<evidence type="ECO:0000313" key="2">
    <source>
        <dbReference type="EMBL" id="SFN57580.1"/>
    </source>
</evidence>
<dbReference type="OrthoDB" id="9785185at2"/>
<feature type="domain" description="Glycosyltransferase 2-like" evidence="1">
    <location>
        <begin position="6"/>
        <end position="112"/>
    </location>
</feature>
<dbReference type="InterPro" id="IPR001173">
    <property type="entry name" value="Glyco_trans_2-like"/>
</dbReference>
<evidence type="ECO:0000259" key="1">
    <source>
        <dbReference type="Pfam" id="PF00535"/>
    </source>
</evidence>